<dbReference type="RefSeq" id="YP_009507728.1">
    <property type="nucleotide sequence ID" value="NC_038613.1"/>
</dbReference>
<keyword evidence="2" id="KW-0472">Membrane</keyword>
<comment type="similarity">
    <text evidence="1">Belongs to the orbivirus NS3 family.</text>
</comment>
<evidence type="ECO:0000313" key="3">
    <source>
        <dbReference type="EMBL" id="AFX73397.1"/>
    </source>
</evidence>
<dbReference type="InterPro" id="IPR002565">
    <property type="entry name" value="Orbi_NS3"/>
</dbReference>
<dbReference type="GeneID" id="37618764"/>
<name>W5QLX7_9REOV</name>
<accession>W5QLX7</accession>
<keyword evidence="4" id="KW-1185">Reference proteome</keyword>
<reference evidence="3 4" key="1">
    <citation type="submission" date="2012-02" db="EMBL/GenBank/DDBJ databases">
        <title>The genome sequences of Lebombo, Orungo and Changuinola viruses (genus Orbivirus, family Reoviridae).</title>
        <authorList>
            <person name="Attoui H."/>
            <person name="Mohd Jaafar F."/>
            <person name="Mertens P.P.C."/>
            <person name="Belhouchet M."/>
        </authorList>
    </citation>
    <scope>NUCLEOTIDE SEQUENCE [LARGE SCALE GENOMIC DNA]</scope>
    <source>
        <strain evidence="3">UGMP 359</strain>
    </source>
</reference>
<keyword evidence="2" id="KW-0812">Transmembrane</keyword>
<dbReference type="Pfam" id="PF01616">
    <property type="entry name" value="Orbi_NS3"/>
    <property type="match status" value="1"/>
</dbReference>
<organism evidence="3 4">
    <name type="scientific">Orungo virus</name>
    <dbReference type="NCBI Taxonomy" id="40058"/>
    <lineage>
        <taxon>Viruses</taxon>
        <taxon>Riboviria</taxon>
        <taxon>Orthornavirae</taxon>
        <taxon>Duplornaviricota</taxon>
        <taxon>Resentoviricetes</taxon>
        <taxon>Reovirales</taxon>
        <taxon>Sedoreoviridae</taxon>
        <taxon>Orbivirus</taxon>
        <taxon>Orbivirus orungoense</taxon>
    </lineage>
</organism>
<evidence type="ECO:0000256" key="2">
    <source>
        <dbReference type="SAM" id="Phobius"/>
    </source>
</evidence>
<dbReference type="OrthoDB" id="19868at10239"/>
<dbReference type="Proteomes" id="UP000114561">
    <property type="component" value="Genome"/>
</dbReference>
<evidence type="ECO:0000256" key="1">
    <source>
        <dbReference type="ARBA" id="ARBA00006302"/>
    </source>
</evidence>
<keyword evidence="2" id="KW-1133">Transmembrane helix</keyword>
<evidence type="ECO:0000313" key="4">
    <source>
        <dbReference type="Proteomes" id="UP000114561"/>
    </source>
</evidence>
<dbReference type="EMBL" id="JQ610684">
    <property type="protein sequence ID" value="AFX73397.1"/>
    <property type="molecule type" value="Genomic_RNA"/>
</dbReference>
<dbReference type="KEGG" id="vg:37618764"/>
<sequence length="227" mass="25443">MYRDLLNIHTEMRGPPSYEPSGLAQATAPTMRFGDREDEEGLLRARELSLNVLTNAMTNTTGANEAIKNEKAMFGAYADALRDTPEIRVVKRRINERTLEKLHKMRRSLHGRRMFVRMLLAINVGLALLTSAVNVVRQSLDDFGKERWIVGGVWWLGEVVVTINFGTTVATLVLMRIHGALNAQLQTIKRDIYKKSSYNEAAAMHWKGEISLIEELAASHVPAGSNV</sequence>
<feature type="transmembrane region" description="Helical" evidence="2">
    <location>
        <begin position="153"/>
        <end position="175"/>
    </location>
</feature>
<proteinExistence type="inferred from homology"/>
<protein>
    <submittedName>
        <fullName evidence="3">NS3</fullName>
    </submittedName>
</protein>
<feature type="transmembrane region" description="Helical" evidence="2">
    <location>
        <begin position="114"/>
        <end position="133"/>
    </location>
</feature>